<evidence type="ECO:0000259" key="1">
    <source>
        <dbReference type="Pfam" id="PF04937"/>
    </source>
</evidence>
<sequence length="259" mass="29336">MRSIQISLHVFEVNEASLNNPTSQRLLNLLMSNHGGLIKVNNKYGTLYLRIVDASDCIKNAHKIFKLLDEVVEEIGEDVVNQVVTDNAGAYKASGALLTDKRKGLYWTLCAAHCIDLMLEKIEELPQHKNALLKAKKVSNLIYNHQYVLSLAQNTLNKDILQLATTRFSTTFSAIQSFFESKEPLQHMFVSTEWRNCAWAKKADVVRLVDGEQTPAMGFIYEEMDECEEKFAKNLDNKVSSYKEIWDIIDKKMGAANAS</sequence>
<dbReference type="Proteomes" id="UP000326396">
    <property type="component" value="Linkage Group LG11"/>
</dbReference>
<reference evidence="2 3" key="1">
    <citation type="submission" date="2019-05" db="EMBL/GenBank/DDBJ databases">
        <title>Mikania micrantha, genome provides insights into the molecular mechanism of rapid growth.</title>
        <authorList>
            <person name="Liu B."/>
        </authorList>
    </citation>
    <scope>NUCLEOTIDE SEQUENCE [LARGE SCALE GENOMIC DNA]</scope>
    <source>
        <strain evidence="2">NLD-2019</strain>
        <tissue evidence="2">Leaf</tissue>
    </source>
</reference>
<dbReference type="AlphaFoldDB" id="A0A5N6PRR3"/>
<accession>A0A5N6PRR3</accession>
<dbReference type="PANTHER" id="PTHR32166:SF122">
    <property type="entry name" value="OS09G0499600 PROTEIN"/>
    <property type="match status" value="1"/>
</dbReference>
<dbReference type="InterPro" id="IPR012337">
    <property type="entry name" value="RNaseH-like_sf"/>
</dbReference>
<dbReference type="EMBL" id="SZYD01000003">
    <property type="protein sequence ID" value="KAD6795885.1"/>
    <property type="molecule type" value="Genomic_DNA"/>
</dbReference>
<comment type="caution">
    <text evidence="2">The sequence shown here is derived from an EMBL/GenBank/DDBJ whole genome shotgun (WGS) entry which is preliminary data.</text>
</comment>
<dbReference type="Pfam" id="PF04937">
    <property type="entry name" value="DUF659"/>
    <property type="match status" value="1"/>
</dbReference>
<feature type="domain" description="DUF659" evidence="1">
    <location>
        <begin position="40"/>
        <end position="138"/>
    </location>
</feature>
<evidence type="ECO:0000313" key="2">
    <source>
        <dbReference type="EMBL" id="KAD6795885.1"/>
    </source>
</evidence>
<protein>
    <recommendedName>
        <fullName evidence="1">DUF659 domain-containing protein</fullName>
    </recommendedName>
</protein>
<gene>
    <name evidence="2" type="ORF">E3N88_06781</name>
</gene>
<keyword evidence="3" id="KW-1185">Reference proteome</keyword>
<dbReference type="PANTHER" id="PTHR32166">
    <property type="entry name" value="OSJNBA0013A04.12 PROTEIN"/>
    <property type="match status" value="1"/>
</dbReference>
<organism evidence="2 3">
    <name type="scientific">Mikania micrantha</name>
    <name type="common">bitter vine</name>
    <dbReference type="NCBI Taxonomy" id="192012"/>
    <lineage>
        <taxon>Eukaryota</taxon>
        <taxon>Viridiplantae</taxon>
        <taxon>Streptophyta</taxon>
        <taxon>Embryophyta</taxon>
        <taxon>Tracheophyta</taxon>
        <taxon>Spermatophyta</taxon>
        <taxon>Magnoliopsida</taxon>
        <taxon>eudicotyledons</taxon>
        <taxon>Gunneridae</taxon>
        <taxon>Pentapetalae</taxon>
        <taxon>asterids</taxon>
        <taxon>campanulids</taxon>
        <taxon>Asterales</taxon>
        <taxon>Asteraceae</taxon>
        <taxon>Asteroideae</taxon>
        <taxon>Heliantheae alliance</taxon>
        <taxon>Eupatorieae</taxon>
        <taxon>Mikania</taxon>
    </lineage>
</organism>
<evidence type="ECO:0000313" key="3">
    <source>
        <dbReference type="Proteomes" id="UP000326396"/>
    </source>
</evidence>
<dbReference type="InterPro" id="IPR007021">
    <property type="entry name" value="DUF659"/>
</dbReference>
<name>A0A5N6PRR3_9ASTR</name>
<dbReference type="SUPFAM" id="SSF53098">
    <property type="entry name" value="Ribonuclease H-like"/>
    <property type="match status" value="1"/>
</dbReference>
<proteinExistence type="predicted"/>
<dbReference type="OrthoDB" id="2013475at2759"/>